<dbReference type="Pfam" id="PF00037">
    <property type="entry name" value="Fer4"/>
    <property type="match status" value="1"/>
</dbReference>
<organism evidence="9 10">
    <name type="scientific">Methanopyrus kandleri</name>
    <dbReference type="NCBI Taxonomy" id="2320"/>
    <lineage>
        <taxon>Archaea</taxon>
        <taxon>Methanobacteriati</taxon>
        <taxon>Methanobacteriota</taxon>
        <taxon>Methanomada group</taxon>
        <taxon>Methanopyri</taxon>
        <taxon>Methanopyrales</taxon>
        <taxon>Methanopyraceae</taxon>
        <taxon>Methanopyrus</taxon>
    </lineage>
</organism>
<feature type="domain" description="4Fe-4S ferredoxin-type" evidence="8">
    <location>
        <begin position="2"/>
        <end position="34"/>
    </location>
</feature>
<evidence type="ECO:0000256" key="4">
    <source>
        <dbReference type="ARBA" id="ARBA00022737"/>
    </source>
</evidence>
<dbReference type="PANTHER" id="PTHR43687:SF6">
    <property type="entry name" value="L-ASPARTATE SEMIALDEHYDE SULFURTRANSFERASE IRON-SULFUR SUBUNIT"/>
    <property type="match status" value="1"/>
</dbReference>
<dbReference type="Gene3D" id="3.30.70.20">
    <property type="match status" value="2"/>
</dbReference>
<keyword evidence="2" id="KW-0004">4Fe-4S</keyword>
<keyword evidence="6" id="KW-0408">Iron</keyword>
<evidence type="ECO:0000256" key="5">
    <source>
        <dbReference type="ARBA" id="ARBA00022982"/>
    </source>
</evidence>
<dbReference type="PROSITE" id="PS51379">
    <property type="entry name" value="4FE4S_FER_2"/>
    <property type="match status" value="2"/>
</dbReference>
<dbReference type="PROSITE" id="PS00198">
    <property type="entry name" value="4FE4S_FER_1"/>
    <property type="match status" value="1"/>
</dbReference>
<keyword evidence="4" id="KW-0677">Repeat</keyword>
<dbReference type="InterPro" id="IPR017896">
    <property type="entry name" value="4Fe4S_Fe-S-bd"/>
</dbReference>
<evidence type="ECO:0000256" key="6">
    <source>
        <dbReference type="ARBA" id="ARBA00023004"/>
    </source>
</evidence>
<dbReference type="GO" id="GO:0051539">
    <property type="term" value="F:4 iron, 4 sulfur cluster binding"/>
    <property type="evidence" value="ECO:0007669"/>
    <property type="project" value="UniProtKB-KW"/>
</dbReference>
<dbReference type="GO" id="GO:0046872">
    <property type="term" value="F:metal ion binding"/>
    <property type="evidence" value="ECO:0007669"/>
    <property type="project" value="UniProtKB-KW"/>
</dbReference>
<dbReference type="InterPro" id="IPR050572">
    <property type="entry name" value="Fe-S_Ferredoxin"/>
</dbReference>
<dbReference type="EMBL" id="DUJS01000005">
    <property type="protein sequence ID" value="HII71053.1"/>
    <property type="molecule type" value="Genomic_DNA"/>
</dbReference>
<dbReference type="PANTHER" id="PTHR43687">
    <property type="entry name" value="ADENYLYLSULFATE REDUCTASE, BETA SUBUNIT"/>
    <property type="match status" value="1"/>
</dbReference>
<keyword evidence="3" id="KW-0479">Metal-binding</keyword>
<dbReference type="OMA" id="LSCHEIC"/>
<dbReference type="Proteomes" id="UP000619545">
    <property type="component" value="Unassembled WGS sequence"/>
</dbReference>
<dbReference type="SUPFAM" id="SSF54862">
    <property type="entry name" value="4Fe-4S ferredoxins"/>
    <property type="match status" value="1"/>
</dbReference>
<comment type="caution">
    <text evidence="9">The sequence shown here is derived from an EMBL/GenBank/DDBJ whole genome shotgun (WGS) entry which is preliminary data.</text>
</comment>
<reference evidence="9" key="1">
    <citation type="journal article" date="2020" name="bioRxiv">
        <title>A rank-normalized archaeal taxonomy based on genome phylogeny resolves widespread incomplete and uneven classifications.</title>
        <authorList>
            <person name="Rinke C."/>
            <person name="Chuvochina M."/>
            <person name="Mussig A.J."/>
            <person name="Chaumeil P.-A."/>
            <person name="Waite D.W."/>
            <person name="Whitman W.B."/>
            <person name="Parks D.H."/>
            <person name="Hugenholtz P."/>
        </authorList>
    </citation>
    <scope>NUCLEOTIDE SEQUENCE</scope>
    <source>
        <strain evidence="9">UBA8853</strain>
    </source>
</reference>
<dbReference type="GeneID" id="1478174"/>
<gene>
    <name evidence="9" type="ORF">HA336_07480</name>
</gene>
<keyword evidence="1" id="KW-0813">Transport</keyword>
<proteinExistence type="predicted"/>
<evidence type="ECO:0000256" key="7">
    <source>
        <dbReference type="ARBA" id="ARBA00023014"/>
    </source>
</evidence>
<dbReference type="InterPro" id="IPR017900">
    <property type="entry name" value="4Fe4S_Fe_S_CS"/>
</dbReference>
<protein>
    <submittedName>
        <fullName evidence="9">4Fe-4S binding protein</fullName>
    </submittedName>
</protein>
<evidence type="ECO:0000256" key="2">
    <source>
        <dbReference type="ARBA" id="ARBA00022485"/>
    </source>
</evidence>
<feature type="domain" description="4Fe-4S ferredoxin-type" evidence="8">
    <location>
        <begin position="35"/>
        <end position="63"/>
    </location>
</feature>
<evidence type="ECO:0000313" key="9">
    <source>
        <dbReference type="EMBL" id="HII71053.1"/>
    </source>
</evidence>
<evidence type="ECO:0000256" key="3">
    <source>
        <dbReference type="ARBA" id="ARBA00022723"/>
    </source>
</evidence>
<evidence type="ECO:0000313" key="10">
    <source>
        <dbReference type="Proteomes" id="UP000619545"/>
    </source>
</evidence>
<dbReference type="Pfam" id="PF12837">
    <property type="entry name" value="Fer4_6"/>
    <property type="match status" value="1"/>
</dbReference>
<name>A0A832TJA8_9EURY</name>
<accession>A0A832TJA8</accession>
<sequence length="63" mass="6691">MPKVVIDYDACVGVSECGECIEACPMDVLDEEDDKPVVVNEDDCTGCGLCEQACPHGAIEVEV</sequence>
<keyword evidence="7" id="KW-0411">Iron-sulfur</keyword>
<dbReference type="AlphaFoldDB" id="A0A832TJA8"/>
<dbReference type="RefSeq" id="WP_011019947.1">
    <property type="nucleotide sequence ID" value="NZ_DUJS01000005.1"/>
</dbReference>
<evidence type="ECO:0000259" key="8">
    <source>
        <dbReference type="PROSITE" id="PS51379"/>
    </source>
</evidence>
<evidence type="ECO:0000256" key="1">
    <source>
        <dbReference type="ARBA" id="ARBA00022448"/>
    </source>
</evidence>
<keyword evidence="5" id="KW-0249">Electron transport</keyword>
<dbReference type="GO" id="GO:0016491">
    <property type="term" value="F:oxidoreductase activity"/>
    <property type="evidence" value="ECO:0007669"/>
    <property type="project" value="UniProtKB-ARBA"/>
</dbReference>